<feature type="region of interest" description="Disordered" evidence="2">
    <location>
        <begin position="450"/>
        <end position="515"/>
    </location>
</feature>
<dbReference type="SUPFAM" id="SSF74853">
    <property type="entry name" value="Lamin A/C globular tail domain"/>
    <property type="match status" value="1"/>
</dbReference>
<proteinExistence type="predicted"/>
<reference evidence="5 6" key="1">
    <citation type="submission" date="2020-08" db="EMBL/GenBank/DDBJ databases">
        <title>Genome public.</title>
        <authorList>
            <person name="Liu C."/>
            <person name="Sun Q."/>
        </authorList>
    </citation>
    <scope>NUCLEOTIDE SEQUENCE [LARGE SCALE GENOMIC DNA]</scope>
    <source>
        <strain evidence="5 6">BX2</strain>
    </source>
</reference>
<dbReference type="InterPro" id="IPR014755">
    <property type="entry name" value="Cu-Rt/internalin_Ig-like"/>
</dbReference>
<dbReference type="Gene3D" id="2.60.40.4070">
    <property type="match status" value="1"/>
</dbReference>
<evidence type="ECO:0000256" key="3">
    <source>
        <dbReference type="SAM" id="SignalP"/>
    </source>
</evidence>
<dbReference type="EMBL" id="JACOOI010000004">
    <property type="protein sequence ID" value="MBC5642289.1"/>
    <property type="molecule type" value="Genomic_DNA"/>
</dbReference>
<dbReference type="Pfam" id="PF00932">
    <property type="entry name" value="LTD"/>
    <property type="match status" value="1"/>
</dbReference>
<feature type="compositionally biased region" description="Basic and acidic residues" evidence="2">
    <location>
        <begin position="482"/>
        <end position="495"/>
    </location>
</feature>
<evidence type="ECO:0000313" key="6">
    <source>
        <dbReference type="Proteomes" id="UP000644010"/>
    </source>
</evidence>
<keyword evidence="1 3" id="KW-0732">Signal</keyword>
<evidence type="ECO:0000256" key="2">
    <source>
        <dbReference type="SAM" id="MobiDB-lite"/>
    </source>
</evidence>
<dbReference type="InterPro" id="IPR036415">
    <property type="entry name" value="Lamin_tail_dom_sf"/>
</dbReference>
<feature type="domain" description="LTD" evidence="4">
    <location>
        <begin position="516"/>
        <end position="637"/>
    </location>
</feature>
<dbReference type="InterPro" id="IPR001322">
    <property type="entry name" value="Lamin_tail_dom"/>
</dbReference>
<feature type="region of interest" description="Disordered" evidence="2">
    <location>
        <begin position="656"/>
        <end position="708"/>
    </location>
</feature>
<dbReference type="RefSeq" id="WP_186958561.1">
    <property type="nucleotide sequence ID" value="NZ_JACOOI010000004.1"/>
</dbReference>
<feature type="signal peptide" evidence="3">
    <location>
        <begin position="1"/>
        <end position="18"/>
    </location>
</feature>
<evidence type="ECO:0000313" key="5">
    <source>
        <dbReference type="EMBL" id="MBC5642289.1"/>
    </source>
</evidence>
<feature type="compositionally biased region" description="Acidic residues" evidence="2">
    <location>
        <begin position="497"/>
        <end position="506"/>
    </location>
</feature>
<accession>A0ABR7DZH3</accession>
<feature type="domain" description="LTD" evidence="4">
    <location>
        <begin position="328"/>
        <end position="449"/>
    </location>
</feature>
<feature type="chain" id="PRO_5046973595" evidence="3">
    <location>
        <begin position="19"/>
        <end position="795"/>
    </location>
</feature>
<protein>
    <submittedName>
        <fullName evidence="5">Lamin tail domain-containing protein</fullName>
    </submittedName>
</protein>
<comment type="caution">
    <text evidence="5">The sequence shown here is derived from an EMBL/GenBank/DDBJ whole genome shotgun (WGS) entry which is preliminary data.</text>
</comment>
<gene>
    <name evidence="5" type="ORF">H8S77_05255</name>
</gene>
<keyword evidence="6" id="KW-1185">Reference proteome</keyword>
<feature type="region of interest" description="Disordered" evidence="2">
    <location>
        <begin position="214"/>
        <end position="233"/>
    </location>
</feature>
<organism evidence="5 6">
    <name type="scientific">Parabacteroides segnis</name>
    <dbReference type="NCBI Taxonomy" id="2763058"/>
    <lineage>
        <taxon>Bacteria</taxon>
        <taxon>Pseudomonadati</taxon>
        <taxon>Bacteroidota</taxon>
        <taxon>Bacteroidia</taxon>
        <taxon>Bacteroidales</taxon>
        <taxon>Tannerellaceae</taxon>
        <taxon>Parabacteroides</taxon>
    </lineage>
</organism>
<name>A0ABR7DZH3_9BACT</name>
<dbReference type="Proteomes" id="UP000644010">
    <property type="component" value="Unassembled WGS sequence"/>
</dbReference>
<dbReference type="PROSITE" id="PS51841">
    <property type="entry name" value="LTD"/>
    <property type="match status" value="2"/>
</dbReference>
<sequence>MKQFILIILVLLPVCAFAQFTETFDGPEIDSNNLWEGDLSDFQITDDGWLSLVGDPDKKYSRLKISLPYSNNMEWKFDVKMTFTPSDPNHIRFYLLTENLSLLGISSEYYIQIGSTKKTITLRRFRETEKAPVRIIEKELDVLKQNIVSLSVKVTLENSSLWSLYVREEGESTYTLLDTKEQKISSGIKYIESGLACHYSKKVRGHFIDNIEISSNITPSEEKPENPDTEEPVSPVVLPKLLSVQPLNLCELQFTFDRPVDISEARFMISDIGKADRIGYADEQMKTVVNTKYSEEMVAGVNYTITYDGLTDMEGNKLVPFSEEFVLEGEDEEEAEPGSILINEIMADPKGLEELPETEYVELYNTTDNVFVLTDWQFSYGGKAKPMTTFEIPTKGYAVLYRSGRDIVAGPSAVKVPLDNFPSALANTGKLLQLFDGDNNLIDEVTYEKATPAKSWERSSSGWHLSSDPRGGTPGSVNSSGKGEETPNEPDKPVTPDDPDEPDTPDDPSLPDITVEPGEFVFNELLPNPFAGGSEYIELYNRSDRALPVSGLSVAVRKADGTLNTRYPLSSVTATIESDGYVLLTKNLEGVTDFYTIQSPSSLFEVPKLPILANTSSTLVLFRSKDGTVIDEVSYTSKWHASSIKDQKGVSLERIDPDAETQSPSNWTSASATVGYGTPGYPNSQSDISLPDDPDTPDEPTGIKTPQWDESAGHYTISYYLDQPGYNCRAFVFNIAGQRVAQIANHELLGLTGKLTWDGYALSGKQLQTGVYIFYAELYHTSGTVKRYKQVFLVR</sequence>
<evidence type="ECO:0000256" key="1">
    <source>
        <dbReference type="ARBA" id="ARBA00022729"/>
    </source>
</evidence>
<feature type="compositionally biased region" description="Polar residues" evidence="2">
    <location>
        <begin position="660"/>
        <end position="672"/>
    </location>
</feature>
<evidence type="ECO:0000259" key="4">
    <source>
        <dbReference type="PROSITE" id="PS51841"/>
    </source>
</evidence>
<dbReference type="Gene3D" id="2.60.40.1220">
    <property type="match status" value="1"/>
</dbReference>